<evidence type="ECO:0000313" key="1">
    <source>
        <dbReference type="EMBL" id="AOY87670.1"/>
    </source>
</evidence>
<dbReference type="Proteomes" id="UP000177445">
    <property type="component" value="Chromosome"/>
</dbReference>
<reference evidence="1 2" key="1">
    <citation type="submission" date="2016-10" db="EMBL/GenBank/DDBJ databases">
        <title>Marinobacter salinus sp. nov., a moderately halophilic bacterium isolated from a tidal flat environment.</title>
        <authorList>
            <person name="Park S.-J."/>
        </authorList>
    </citation>
    <scope>NUCLEOTIDE SEQUENCE [LARGE SCALE GENOMIC DNA]</scope>
    <source>
        <strain evidence="1 2">Hb8</strain>
    </source>
</reference>
<dbReference type="AlphaFoldDB" id="A0A1D9GJU9"/>
<dbReference type="RefSeq" id="WP_070967036.1">
    <property type="nucleotide sequence ID" value="NZ_CP017715.1"/>
</dbReference>
<keyword evidence="2" id="KW-1185">Reference proteome</keyword>
<dbReference type="KEGG" id="msq:BKP64_05505"/>
<name>A0A1D9GJU9_9GAMM</name>
<dbReference type="STRING" id="1874317.BKP64_05505"/>
<sequence length="153" mass="16732">MLRPFLVVGLILGLLSLSVFGPRLLSTIENGAEQPEKRDCNLLAGPCEWTIGPDQWRAELTVLGDSGQGIEYRLTITATGAPERLLAVLRGESMYMGEYPVPLARETGRVFTARFTAPICSTGSDMIWRIDLQQGQTPIEGVPVNLVFQAQSL</sequence>
<dbReference type="OrthoDB" id="6365831at2"/>
<proteinExistence type="predicted"/>
<accession>A0A1D9GJU9</accession>
<dbReference type="EMBL" id="CP017715">
    <property type="protein sequence ID" value="AOY87670.1"/>
    <property type="molecule type" value="Genomic_DNA"/>
</dbReference>
<evidence type="ECO:0000313" key="2">
    <source>
        <dbReference type="Proteomes" id="UP000177445"/>
    </source>
</evidence>
<protein>
    <submittedName>
        <fullName evidence="1">Uncharacterized protein</fullName>
    </submittedName>
</protein>
<organism evidence="1 2">
    <name type="scientific">Marinobacter salinus</name>
    <dbReference type="NCBI Taxonomy" id="1874317"/>
    <lineage>
        <taxon>Bacteria</taxon>
        <taxon>Pseudomonadati</taxon>
        <taxon>Pseudomonadota</taxon>
        <taxon>Gammaproteobacteria</taxon>
        <taxon>Pseudomonadales</taxon>
        <taxon>Marinobacteraceae</taxon>
        <taxon>Marinobacter</taxon>
    </lineage>
</organism>
<gene>
    <name evidence="1" type="ORF">BKP64_05505</name>
</gene>